<dbReference type="InterPro" id="IPR015797">
    <property type="entry name" value="NUDIX_hydrolase-like_dom_sf"/>
</dbReference>
<dbReference type="SUPFAM" id="SSF55811">
    <property type="entry name" value="Nudix"/>
    <property type="match status" value="1"/>
</dbReference>
<dbReference type="Gene3D" id="3.90.79.10">
    <property type="entry name" value="Nucleoside Triphosphate Pyrophosphohydrolase"/>
    <property type="match status" value="1"/>
</dbReference>
<gene>
    <name evidence="2" type="ORF">COT81_02920</name>
</gene>
<dbReference type="Pfam" id="PF00293">
    <property type="entry name" value="NUDIX"/>
    <property type="match status" value="1"/>
</dbReference>
<dbReference type="PANTHER" id="PTHR10885:SF20">
    <property type="entry name" value="NUDIX HYDROLASE DOMAIN-CONTAINING PROTEIN"/>
    <property type="match status" value="1"/>
</dbReference>
<sequence>MPEELFEVVDENNFSTGEVLTKSEVHTKGLWHRTVEVWILNSNNELLIHKRSAEVERHPNLWDNSAGGHVSYGDDLISAAIRETKEEIGVTLSESDFKFLFIVKEEFPEINHYYFAYNYLVRKDIAINEIKLQPAEVAEVKFLHYKDFEKMIKNNQHDFVDNQEEYKKLIKYLEEKLNK</sequence>
<name>A0A2H0W173_9BACT</name>
<evidence type="ECO:0000313" key="2">
    <source>
        <dbReference type="EMBL" id="PIS05094.1"/>
    </source>
</evidence>
<dbReference type="AlphaFoldDB" id="A0A2H0W173"/>
<dbReference type="GO" id="GO:0005737">
    <property type="term" value="C:cytoplasm"/>
    <property type="evidence" value="ECO:0007669"/>
    <property type="project" value="TreeGrafter"/>
</dbReference>
<accession>A0A2H0W173</accession>
<evidence type="ECO:0000259" key="1">
    <source>
        <dbReference type="PROSITE" id="PS51462"/>
    </source>
</evidence>
<dbReference type="CDD" id="cd04692">
    <property type="entry name" value="NUDIX_Hydrolase"/>
    <property type="match status" value="1"/>
</dbReference>
<dbReference type="EMBL" id="PEZZ01000021">
    <property type="protein sequence ID" value="PIS05094.1"/>
    <property type="molecule type" value="Genomic_DNA"/>
</dbReference>
<dbReference type="PROSITE" id="PS51462">
    <property type="entry name" value="NUDIX"/>
    <property type="match status" value="1"/>
</dbReference>
<keyword evidence="2" id="KW-0378">Hydrolase</keyword>
<comment type="caution">
    <text evidence="2">The sequence shown here is derived from an EMBL/GenBank/DDBJ whole genome shotgun (WGS) entry which is preliminary data.</text>
</comment>
<dbReference type="GO" id="GO:0009240">
    <property type="term" value="P:isopentenyl diphosphate biosynthetic process"/>
    <property type="evidence" value="ECO:0007669"/>
    <property type="project" value="TreeGrafter"/>
</dbReference>
<evidence type="ECO:0000313" key="3">
    <source>
        <dbReference type="Proteomes" id="UP000230935"/>
    </source>
</evidence>
<protein>
    <submittedName>
        <fullName evidence="2">NUDIX hydrolase</fullName>
    </submittedName>
</protein>
<proteinExistence type="predicted"/>
<feature type="domain" description="Nudix hydrolase" evidence="1">
    <location>
        <begin position="30"/>
        <end position="165"/>
    </location>
</feature>
<dbReference type="PANTHER" id="PTHR10885">
    <property type="entry name" value="ISOPENTENYL-DIPHOSPHATE DELTA-ISOMERASE"/>
    <property type="match status" value="1"/>
</dbReference>
<dbReference type="GO" id="GO:0004452">
    <property type="term" value="F:isopentenyl-diphosphate delta-isomerase activity"/>
    <property type="evidence" value="ECO:0007669"/>
    <property type="project" value="TreeGrafter"/>
</dbReference>
<dbReference type="InterPro" id="IPR000086">
    <property type="entry name" value="NUDIX_hydrolase_dom"/>
</dbReference>
<organism evidence="2 3">
    <name type="scientific">Candidatus Buchananbacteria bacterium CG10_big_fil_rev_8_21_14_0_10_42_9</name>
    <dbReference type="NCBI Taxonomy" id="1974526"/>
    <lineage>
        <taxon>Bacteria</taxon>
        <taxon>Candidatus Buchananiibacteriota</taxon>
    </lineage>
</organism>
<reference evidence="3" key="1">
    <citation type="submission" date="2017-09" db="EMBL/GenBank/DDBJ databases">
        <title>Depth-based differentiation of microbial function through sediment-hosted aquifers and enrichment of novel symbionts in the deep terrestrial subsurface.</title>
        <authorList>
            <person name="Probst A.J."/>
            <person name="Ladd B."/>
            <person name="Jarett J.K."/>
            <person name="Geller-Mcgrath D.E."/>
            <person name="Sieber C.M.K."/>
            <person name="Emerson J.B."/>
            <person name="Anantharaman K."/>
            <person name="Thomas B.C."/>
            <person name="Malmstrom R."/>
            <person name="Stieglmeier M."/>
            <person name="Klingl A."/>
            <person name="Woyke T."/>
            <person name="Ryan C.M."/>
            <person name="Banfield J.F."/>
        </authorList>
    </citation>
    <scope>NUCLEOTIDE SEQUENCE [LARGE SCALE GENOMIC DNA]</scope>
</reference>
<dbReference type="Proteomes" id="UP000230935">
    <property type="component" value="Unassembled WGS sequence"/>
</dbReference>
<dbReference type="GO" id="GO:0016787">
    <property type="term" value="F:hydrolase activity"/>
    <property type="evidence" value="ECO:0007669"/>
    <property type="project" value="UniProtKB-KW"/>
</dbReference>